<gene>
    <name evidence="2" type="ORF">A5635_09455</name>
</gene>
<protein>
    <submittedName>
        <fullName evidence="2">Glycosyl transferase</fullName>
    </submittedName>
</protein>
<reference evidence="2 3" key="1">
    <citation type="submission" date="2016-06" db="EMBL/GenBank/DDBJ databases">
        <authorList>
            <person name="Kjaerup R.B."/>
            <person name="Dalgaard T.S."/>
            <person name="Juul-Madsen H.R."/>
        </authorList>
    </citation>
    <scope>NUCLEOTIDE SEQUENCE [LARGE SCALE GENOMIC DNA]</scope>
    <source>
        <strain evidence="2 3">1245335.1</strain>
    </source>
</reference>
<name>A0A1A3MYZ1_MYCAS</name>
<proteinExistence type="predicted"/>
<dbReference type="AlphaFoldDB" id="A0A1A3MYZ1"/>
<evidence type="ECO:0000259" key="1">
    <source>
        <dbReference type="Pfam" id="PF00535"/>
    </source>
</evidence>
<dbReference type="Pfam" id="PF00535">
    <property type="entry name" value="Glycos_transf_2"/>
    <property type="match status" value="1"/>
</dbReference>
<dbReference type="PANTHER" id="PTHR43630">
    <property type="entry name" value="POLY-BETA-1,6-N-ACETYL-D-GLUCOSAMINE SYNTHASE"/>
    <property type="match status" value="1"/>
</dbReference>
<dbReference type="InterPro" id="IPR011990">
    <property type="entry name" value="TPR-like_helical_dom_sf"/>
</dbReference>
<sequence length="590" mass="66135">MTARPAICLNMIVRNEAHVVRDVLDVAAPHLSSWVIVDTGSDDGTQDIIRNRMSELGIPGELFERPWRNFGHNRTEALALAQGRADYVWVMDADDTIEGTIDFTGLSADVYWLRCRDSETTTFWRPHLFRDGLPVRYVGVVHEYVTDDASFRHDRLDGNYHVESRRLGARNSDLKRKHASDRDLLLAEVERNPTDSRSVFYLAQSFFCLGDYANARKWYERRAEMGGWDEEVFYSLLRVAASMAELGEPWAQVQHRYLLAWENRPSRAEPLYAIARWYCRQQRYEPGYMFAKRAAEIPYPEDDIVFVAADVYNWRALDEQAVCASWINKKADAFALWRRVLARPDIPDDDRKRMAANLDVCAPSMIDAASDYPEALAQRLFAGPRDVEVTVSLVASPDRAGTDLTLNSFLNCCTDVSRVGRFLVVDAGLSSADRANLLERYGFLEFTDAAPGNRPGANLTSLHAQIHGRFWLHLGQGWQFYTVEDFITRLTAVLEAEPRVFQVAINVDDAVTLSGASAAEDTVRRAPGAGRYVLGEQVACGPAMFDTALLDRVGGIRDIDPDPLPELGRRAAAAGLATATLDEVLCIASA</sequence>
<keyword evidence="2" id="KW-0808">Transferase</keyword>
<dbReference type="PANTHER" id="PTHR43630:SF2">
    <property type="entry name" value="GLYCOSYLTRANSFERASE"/>
    <property type="match status" value="1"/>
</dbReference>
<dbReference type="GO" id="GO:0016740">
    <property type="term" value="F:transferase activity"/>
    <property type="evidence" value="ECO:0007669"/>
    <property type="project" value="UniProtKB-KW"/>
</dbReference>
<feature type="domain" description="Glycosyltransferase 2-like" evidence="1">
    <location>
        <begin position="11"/>
        <end position="97"/>
    </location>
</feature>
<dbReference type="InterPro" id="IPR029044">
    <property type="entry name" value="Nucleotide-diphossugar_trans"/>
</dbReference>
<evidence type="ECO:0000313" key="2">
    <source>
        <dbReference type="EMBL" id="OBK14746.1"/>
    </source>
</evidence>
<dbReference type="InterPro" id="IPR001173">
    <property type="entry name" value="Glyco_trans_2-like"/>
</dbReference>
<dbReference type="EMBL" id="LZLR01000232">
    <property type="protein sequence ID" value="OBK14746.1"/>
    <property type="molecule type" value="Genomic_DNA"/>
</dbReference>
<dbReference type="Gene3D" id="3.90.550.10">
    <property type="entry name" value="Spore Coat Polysaccharide Biosynthesis Protein SpsA, Chain A"/>
    <property type="match status" value="1"/>
</dbReference>
<dbReference type="Proteomes" id="UP000093819">
    <property type="component" value="Unassembled WGS sequence"/>
</dbReference>
<dbReference type="Gene3D" id="1.25.40.10">
    <property type="entry name" value="Tetratricopeptide repeat domain"/>
    <property type="match status" value="1"/>
</dbReference>
<dbReference type="SUPFAM" id="SSF53448">
    <property type="entry name" value="Nucleotide-diphospho-sugar transferases"/>
    <property type="match status" value="1"/>
</dbReference>
<comment type="caution">
    <text evidence="2">The sequence shown here is derived from an EMBL/GenBank/DDBJ whole genome shotgun (WGS) entry which is preliminary data.</text>
</comment>
<accession>A0A1A3MYZ1</accession>
<evidence type="ECO:0000313" key="3">
    <source>
        <dbReference type="Proteomes" id="UP000093819"/>
    </source>
</evidence>
<dbReference type="SUPFAM" id="SSF48452">
    <property type="entry name" value="TPR-like"/>
    <property type="match status" value="1"/>
</dbReference>
<organism evidence="2 3">
    <name type="scientific">Mycobacterium asiaticum</name>
    <dbReference type="NCBI Taxonomy" id="1790"/>
    <lineage>
        <taxon>Bacteria</taxon>
        <taxon>Bacillati</taxon>
        <taxon>Actinomycetota</taxon>
        <taxon>Actinomycetes</taxon>
        <taxon>Mycobacteriales</taxon>
        <taxon>Mycobacteriaceae</taxon>
        <taxon>Mycobacterium</taxon>
    </lineage>
</organism>